<dbReference type="EMBL" id="MW361944">
    <property type="protein sequence ID" value="QSH48627.1"/>
    <property type="molecule type" value="Genomic_DNA"/>
</dbReference>
<organismHost>
    <name type="scientific">Phacochoerus africanus</name>
    <name type="common">Warthog</name>
    <dbReference type="NCBI Taxonomy" id="41426"/>
</organismHost>
<organismHost>
    <name type="scientific">Ornithodoros</name>
    <name type="common">relapsing fever ticks</name>
    <dbReference type="NCBI Taxonomy" id="6937"/>
</organismHost>
<organismHost>
    <name type="scientific">Potamochoerus larvatus</name>
    <name type="common">Bushpig</name>
    <dbReference type="NCBI Taxonomy" id="273792"/>
</organismHost>
<protein>
    <submittedName>
        <fullName evidence="1">MGF_360-11L</fullName>
    </submittedName>
</protein>
<proteinExistence type="predicted"/>
<accession>A0A897ZHC6</accession>
<sequence length="53" mass="6142">MKHNGAIMPPQATTLQDMILIYRYTLPGQYFLREGLQGRQHAFPSFDGNQIIY</sequence>
<organismHost>
    <name type="scientific">Phacochoerus aethiopicus</name>
    <name type="common">Warthog</name>
    <dbReference type="NCBI Taxonomy" id="85517"/>
</organismHost>
<organismHost>
    <name type="scientific">Ornithodoros moubata</name>
    <name type="common">Soft tick</name>
    <name type="synonym">Argasid tick</name>
    <dbReference type="NCBI Taxonomy" id="6938"/>
</organismHost>
<organism evidence="1">
    <name type="scientific">African swine fever virus</name>
    <name type="common">ASFV</name>
    <dbReference type="NCBI Taxonomy" id="10497"/>
    <lineage>
        <taxon>Viruses</taxon>
        <taxon>Varidnaviria</taxon>
        <taxon>Bamfordvirae</taxon>
        <taxon>Nucleocytoviricota</taxon>
        <taxon>Pokkesviricetes</taxon>
        <taxon>Asfuvirales</taxon>
        <taxon>Asfarviridae</taxon>
        <taxon>Asfivirus</taxon>
        <taxon>Asfivirus haemorrhagiae</taxon>
    </lineage>
</organism>
<gene>
    <name evidence="1" type="primary">MGF_360-11L</name>
</gene>
<name>A0A897ZHC6_ASF</name>
<dbReference type="Proteomes" id="UP000663092">
    <property type="component" value="Segment"/>
</dbReference>
<reference evidence="1" key="1">
    <citation type="submission" date="2020-12" db="EMBL/GenBank/DDBJ databases">
        <title>Genetic characterization of African swine fever virus China/GD/2019 outbreaks in south China and variation in domestic pigs.</title>
        <authorList>
            <person name="Wang X."/>
            <person name="Wang X."/>
            <person name="Chen Y."/>
            <person name="Liu X."/>
            <person name="Guo C."/>
        </authorList>
    </citation>
    <scope>NUCLEOTIDE SEQUENCE</scope>
    <source>
        <strain evidence="1">China/GD/2019</strain>
    </source>
</reference>
<organismHost>
    <name type="scientific">Sus scrofa</name>
    <name type="common">Pig</name>
    <dbReference type="NCBI Taxonomy" id="9823"/>
</organismHost>
<evidence type="ECO:0000313" key="1">
    <source>
        <dbReference type="EMBL" id="QSH48627.1"/>
    </source>
</evidence>